<gene>
    <name evidence="1" type="ORF">RDI58_026885</name>
</gene>
<evidence type="ECO:0000313" key="2">
    <source>
        <dbReference type="Proteomes" id="UP001371456"/>
    </source>
</evidence>
<dbReference type="AlphaFoldDB" id="A0AAN8Y1J7"/>
<name>A0AAN8Y1J7_SOLBU</name>
<comment type="caution">
    <text evidence="1">The sequence shown here is derived from an EMBL/GenBank/DDBJ whole genome shotgun (WGS) entry which is preliminary data.</text>
</comment>
<protein>
    <submittedName>
        <fullName evidence="1">Uncharacterized protein</fullName>
    </submittedName>
</protein>
<dbReference type="EMBL" id="JBANQN010000011">
    <property type="protein sequence ID" value="KAK6775884.1"/>
    <property type="molecule type" value="Genomic_DNA"/>
</dbReference>
<reference evidence="1 2" key="1">
    <citation type="submission" date="2024-02" db="EMBL/GenBank/DDBJ databases">
        <title>de novo genome assembly of Solanum bulbocastanum strain 11H21.</title>
        <authorList>
            <person name="Hosaka A.J."/>
        </authorList>
    </citation>
    <scope>NUCLEOTIDE SEQUENCE [LARGE SCALE GENOMIC DNA]</scope>
    <source>
        <tissue evidence="1">Young leaves</tissue>
    </source>
</reference>
<proteinExistence type="predicted"/>
<organism evidence="1 2">
    <name type="scientific">Solanum bulbocastanum</name>
    <name type="common">Wild potato</name>
    <dbReference type="NCBI Taxonomy" id="147425"/>
    <lineage>
        <taxon>Eukaryota</taxon>
        <taxon>Viridiplantae</taxon>
        <taxon>Streptophyta</taxon>
        <taxon>Embryophyta</taxon>
        <taxon>Tracheophyta</taxon>
        <taxon>Spermatophyta</taxon>
        <taxon>Magnoliopsida</taxon>
        <taxon>eudicotyledons</taxon>
        <taxon>Gunneridae</taxon>
        <taxon>Pentapetalae</taxon>
        <taxon>asterids</taxon>
        <taxon>lamiids</taxon>
        <taxon>Solanales</taxon>
        <taxon>Solanaceae</taxon>
        <taxon>Solanoideae</taxon>
        <taxon>Solaneae</taxon>
        <taxon>Solanum</taxon>
    </lineage>
</organism>
<accession>A0AAN8Y1J7</accession>
<keyword evidence="2" id="KW-1185">Reference proteome</keyword>
<evidence type="ECO:0000313" key="1">
    <source>
        <dbReference type="EMBL" id="KAK6775884.1"/>
    </source>
</evidence>
<sequence length="282" mass="32137">MTEAPNYISRHPAFQNLTNPLTPCDQIYSTQNAHLLATFPHAVQTSFATMEEITNQSLIPDYPTSLPTLIEERLTGSLIRLDATQLELTQELTTLELYHILYQPTTLSNLNKQHLSFILRLNNFVSCSLQQMLDMEGVTLSNVETPIIEEDDNMEDQVVPLSPSIHRGMPPTMREEAPNIQGQSLQTLYLKNPMTIDMQQNLEKKLLIKVPKDITKTSLNIRCYNTIASPKYVALLIPTTKGKQLLEKWEPEAMLANVNLDFSSGRLFGRHRTILEEHRDHN</sequence>
<dbReference type="Proteomes" id="UP001371456">
    <property type="component" value="Unassembled WGS sequence"/>
</dbReference>